<name>A0A142EJV2_9BACT</name>
<evidence type="ECO:0000256" key="6">
    <source>
        <dbReference type="ARBA" id="ARBA00022692"/>
    </source>
</evidence>
<evidence type="ECO:0000256" key="12">
    <source>
        <dbReference type="ARBA" id="ARBA00032932"/>
    </source>
</evidence>
<feature type="transmembrane region" description="Helical" evidence="14">
    <location>
        <begin position="12"/>
        <end position="37"/>
    </location>
</feature>
<evidence type="ECO:0000256" key="7">
    <source>
        <dbReference type="ARBA" id="ARBA00022801"/>
    </source>
</evidence>
<keyword evidence="14" id="KW-0133">Cell shape</keyword>
<dbReference type="Proteomes" id="UP000073816">
    <property type="component" value="Chromosome"/>
</dbReference>
<evidence type="ECO:0000256" key="13">
    <source>
        <dbReference type="ARBA" id="ARBA00047594"/>
    </source>
</evidence>
<dbReference type="NCBIfam" id="TIGR00753">
    <property type="entry name" value="undec_PP_bacA"/>
    <property type="match status" value="1"/>
</dbReference>
<keyword evidence="5 14" id="KW-1003">Cell membrane</keyword>
<dbReference type="HAMAP" id="MF_01006">
    <property type="entry name" value="Undec_diphosphatase"/>
    <property type="match status" value="1"/>
</dbReference>
<organism evidence="15 16">
    <name type="scientific">Algoriphagus sanaruensis</name>
    <dbReference type="NCBI Taxonomy" id="1727163"/>
    <lineage>
        <taxon>Bacteria</taxon>
        <taxon>Pseudomonadati</taxon>
        <taxon>Bacteroidota</taxon>
        <taxon>Cytophagia</taxon>
        <taxon>Cytophagales</taxon>
        <taxon>Cyclobacteriaceae</taxon>
        <taxon>Algoriphagus</taxon>
    </lineage>
</organism>
<feature type="transmembrane region" description="Helical" evidence="14">
    <location>
        <begin position="223"/>
        <end position="244"/>
    </location>
</feature>
<evidence type="ECO:0000313" key="16">
    <source>
        <dbReference type="Proteomes" id="UP000073816"/>
    </source>
</evidence>
<keyword evidence="9 14" id="KW-0472">Membrane</keyword>
<evidence type="ECO:0000256" key="8">
    <source>
        <dbReference type="ARBA" id="ARBA00022989"/>
    </source>
</evidence>
<dbReference type="PANTHER" id="PTHR30622">
    <property type="entry name" value="UNDECAPRENYL-DIPHOSPHATASE"/>
    <property type="match status" value="1"/>
</dbReference>
<evidence type="ECO:0000256" key="1">
    <source>
        <dbReference type="ARBA" id="ARBA00004651"/>
    </source>
</evidence>
<dbReference type="Pfam" id="PF02673">
    <property type="entry name" value="BacA"/>
    <property type="match status" value="1"/>
</dbReference>
<keyword evidence="16" id="KW-1185">Reference proteome</keyword>
<comment type="miscellaneous">
    <text evidence="14">Bacitracin is thought to be involved in the inhibition of peptidoglycan synthesis by sequestering undecaprenyl diphosphate, thereby reducing the pool of lipid carrier available.</text>
</comment>
<sequence>MEPTDELNFIKQALNFMTLFQSILIAIIEGLTEFLPISSTGHMILASAAMGIHEDEFVKTFEVFIQLGAILAIALMYIKRFFRSLNIYFKLFAAFLPTAVIGLLAYDFIKGYLFNPIVVSVSLILGGVILILIDKKVVNQETSLKEVEDISYKNAFFIGLCQCLSMVPGTSRAAATIIGGVFNGLDKKQATEFSFLLAVPTMMAAGGYDLIKSDLAFTSEQLSMLAIGFGVAFVSAWFAVKLFLKYVSNHGFTAFGWYRIVLGIVFLILMWGADLG</sequence>
<comment type="catalytic activity">
    <reaction evidence="13 14">
        <text>di-trans,octa-cis-undecaprenyl diphosphate + H2O = di-trans,octa-cis-undecaprenyl phosphate + phosphate + H(+)</text>
        <dbReference type="Rhea" id="RHEA:28094"/>
        <dbReference type="ChEBI" id="CHEBI:15377"/>
        <dbReference type="ChEBI" id="CHEBI:15378"/>
        <dbReference type="ChEBI" id="CHEBI:43474"/>
        <dbReference type="ChEBI" id="CHEBI:58405"/>
        <dbReference type="ChEBI" id="CHEBI:60392"/>
        <dbReference type="EC" id="3.6.1.27"/>
    </reaction>
</comment>
<gene>
    <name evidence="14" type="primary">uppP</name>
    <name evidence="15" type="ORF">AO498_03285</name>
</gene>
<evidence type="ECO:0000256" key="10">
    <source>
        <dbReference type="ARBA" id="ARBA00023251"/>
    </source>
</evidence>
<keyword evidence="14" id="KW-0961">Cell wall biogenesis/degradation</keyword>
<keyword evidence="7 14" id="KW-0378">Hydrolase</keyword>
<dbReference type="GO" id="GO:0046677">
    <property type="term" value="P:response to antibiotic"/>
    <property type="evidence" value="ECO:0007669"/>
    <property type="project" value="UniProtKB-UniRule"/>
</dbReference>
<dbReference type="PANTHER" id="PTHR30622:SF3">
    <property type="entry name" value="UNDECAPRENYL-DIPHOSPHATASE"/>
    <property type="match status" value="1"/>
</dbReference>
<dbReference type="KEGG" id="alm:AO498_03285"/>
<dbReference type="GO" id="GO:0005886">
    <property type="term" value="C:plasma membrane"/>
    <property type="evidence" value="ECO:0007669"/>
    <property type="project" value="UniProtKB-SubCell"/>
</dbReference>
<keyword evidence="8 14" id="KW-1133">Transmembrane helix</keyword>
<dbReference type="InterPro" id="IPR003824">
    <property type="entry name" value="UppP"/>
</dbReference>
<accession>A0A142EJV2</accession>
<evidence type="ECO:0000256" key="14">
    <source>
        <dbReference type="HAMAP-Rule" id="MF_01006"/>
    </source>
</evidence>
<dbReference type="EMBL" id="CP012836">
    <property type="protein sequence ID" value="AMQ55407.1"/>
    <property type="molecule type" value="Genomic_DNA"/>
</dbReference>
<evidence type="ECO:0000313" key="15">
    <source>
        <dbReference type="EMBL" id="AMQ55407.1"/>
    </source>
</evidence>
<reference evidence="16" key="1">
    <citation type="submission" date="2015-09" db="EMBL/GenBank/DDBJ databases">
        <title>Complete sequence of Algoriphagus sp. M8-2.</title>
        <authorList>
            <person name="Shintani M."/>
        </authorList>
    </citation>
    <scope>NUCLEOTIDE SEQUENCE [LARGE SCALE GENOMIC DNA]</scope>
    <source>
        <strain evidence="16">M8-2</strain>
    </source>
</reference>
<feature type="transmembrane region" description="Helical" evidence="14">
    <location>
        <begin position="87"/>
        <end position="106"/>
    </location>
</feature>
<dbReference type="PATRIC" id="fig|1727163.4.peg.680"/>
<proteinExistence type="inferred from homology"/>
<evidence type="ECO:0000256" key="4">
    <source>
        <dbReference type="ARBA" id="ARBA00021581"/>
    </source>
</evidence>
<evidence type="ECO:0000256" key="3">
    <source>
        <dbReference type="ARBA" id="ARBA00012374"/>
    </source>
</evidence>
<comment type="function">
    <text evidence="14">Catalyzes the dephosphorylation of undecaprenyl diphosphate (UPP). Confers resistance to bacitracin.</text>
</comment>
<dbReference type="NCBIfam" id="NF001389">
    <property type="entry name" value="PRK00281.1-2"/>
    <property type="match status" value="1"/>
</dbReference>
<feature type="transmembrane region" description="Helical" evidence="14">
    <location>
        <begin position="112"/>
        <end position="133"/>
    </location>
</feature>
<comment type="similarity">
    <text evidence="2 14">Belongs to the UppP family.</text>
</comment>
<dbReference type="GO" id="GO:0009252">
    <property type="term" value="P:peptidoglycan biosynthetic process"/>
    <property type="evidence" value="ECO:0007669"/>
    <property type="project" value="UniProtKB-KW"/>
</dbReference>
<keyword evidence="10 14" id="KW-0046">Antibiotic resistance</keyword>
<dbReference type="NCBIfam" id="NF001390">
    <property type="entry name" value="PRK00281.1-4"/>
    <property type="match status" value="1"/>
</dbReference>
<evidence type="ECO:0000256" key="11">
    <source>
        <dbReference type="ARBA" id="ARBA00032707"/>
    </source>
</evidence>
<dbReference type="AlphaFoldDB" id="A0A142EJV2"/>
<dbReference type="GO" id="GO:0008360">
    <property type="term" value="P:regulation of cell shape"/>
    <property type="evidence" value="ECO:0007669"/>
    <property type="project" value="UniProtKB-KW"/>
</dbReference>
<comment type="subcellular location">
    <subcellularLocation>
        <location evidence="1 14">Cell membrane</location>
        <topology evidence="1 14">Multi-pass membrane protein</topology>
    </subcellularLocation>
</comment>
<keyword evidence="14" id="KW-0573">Peptidoglycan synthesis</keyword>
<dbReference type="STRING" id="1727163.AO498_03285"/>
<feature type="transmembrane region" description="Helical" evidence="14">
    <location>
        <begin position="256"/>
        <end position="273"/>
    </location>
</feature>
<evidence type="ECO:0000256" key="2">
    <source>
        <dbReference type="ARBA" id="ARBA00010621"/>
    </source>
</evidence>
<dbReference type="EC" id="3.6.1.27" evidence="3 14"/>
<feature type="transmembrane region" description="Helical" evidence="14">
    <location>
        <begin position="193"/>
        <end position="211"/>
    </location>
</feature>
<dbReference type="GO" id="GO:0050380">
    <property type="term" value="F:undecaprenyl-diphosphatase activity"/>
    <property type="evidence" value="ECO:0007669"/>
    <property type="project" value="UniProtKB-UniRule"/>
</dbReference>
<evidence type="ECO:0000256" key="9">
    <source>
        <dbReference type="ARBA" id="ARBA00023136"/>
    </source>
</evidence>
<evidence type="ECO:0000256" key="5">
    <source>
        <dbReference type="ARBA" id="ARBA00022475"/>
    </source>
</evidence>
<dbReference type="GO" id="GO:0071555">
    <property type="term" value="P:cell wall organization"/>
    <property type="evidence" value="ECO:0007669"/>
    <property type="project" value="UniProtKB-KW"/>
</dbReference>
<feature type="transmembrane region" description="Helical" evidence="14">
    <location>
        <begin position="57"/>
        <end position="78"/>
    </location>
</feature>
<reference evidence="15 16" key="2">
    <citation type="journal article" date="2016" name="Genome Announc.">
        <title>Complete Genome Sequence of Algoriphagus sp. Strain M8-2, Isolated from a Brackish Lake.</title>
        <authorList>
            <person name="Muraguchi Y."/>
            <person name="Kushimoto K."/>
            <person name="Ohtsubo Y."/>
            <person name="Suzuki T."/>
            <person name="Dohra H."/>
            <person name="Kimbara K."/>
            <person name="Shintani M."/>
        </authorList>
    </citation>
    <scope>NUCLEOTIDE SEQUENCE [LARGE SCALE GENOMIC DNA]</scope>
    <source>
        <strain evidence="15 16">M8-2</strain>
    </source>
</reference>
<protein>
    <recommendedName>
        <fullName evidence="4 14">Undecaprenyl-diphosphatase</fullName>
        <ecNumber evidence="3 14">3.6.1.27</ecNumber>
    </recommendedName>
    <alternativeName>
        <fullName evidence="12 14">Bacitracin resistance protein</fullName>
    </alternativeName>
    <alternativeName>
        <fullName evidence="11 14">Undecaprenyl pyrophosphate phosphatase</fullName>
    </alternativeName>
</protein>
<keyword evidence="6 14" id="KW-0812">Transmembrane</keyword>